<dbReference type="Proteomes" id="UP001174934">
    <property type="component" value="Unassembled WGS sequence"/>
</dbReference>
<accession>A0AA39X0S9</accession>
<evidence type="ECO:0000313" key="2">
    <source>
        <dbReference type="EMBL" id="KAK0625141.1"/>
    </source>
</evidence>
<evidence type="ECO:0000256" key="1">
    <source>
        <dbReference type="SAM" id="MobiDB-lite"/>
    </source>
</evidence>
<feature type="compositionally biased region" description="Basic and acidic residues" evidence="1">
    <location>
        <begin position="136"/>
        <end position="146"/>
    </location>
</feature>
<reference evidence="2" key="1">
    <citation type="submission" date="2023-06" db="EMBL/GenBank/DDBJ databases">
        <title>Genome-scale phylogeny and comparative genomics of the fungal order Sordariales.</title>
        <authorList>
            <consortium name="Lawrence Berkeley National Laboratory"/>
            <person name="Hensen N."/>
            <person name="Bonometti L."/>
            <person name="Westerberg I."/>
            <person name="Brannstrom I.O."/>
            <person name="Guillou S."/>
            <person name="Cros-Aarteil S."/>
            <person name="Calhoun S."/>
            <person name="Haridas S."/>
            <person name="Kuo A."/>
            <person name="Mondo S."/>
            <person name="Pangilinan J."/>
            <person name="Riley R."/>
            <person name="LaButti K."/>
            <person name="Andreopoulos B."/>
            <person name="Lipzen A."/>
            <person name="Chen C."/>
            <person name="Yanf M."/>
            <person name="Daum C."/>
            <person name="Ng V."/>
            <person name="Clum A."/>
            <person name="Steindorff A."/>
            <person name="Ohm R."/>
            <person name="Martin F."/>
            <person name="Silar P."/>
            <person name="Natvig D."/>
            <person name="Lalanne C."/>
            <person name="Gautier V."/>
            <person name="Ament-velasquez S.L."/>
            <person name="Kruys A."/>
            <person name="Hutchinson M.I."/>
            <person name="Powell A.J."/>
            <person name="Barry K."/>
            <person name="Miller A.N."/>
            <person name="Grigoriev I.V."/>
            <person name="Debuchy R."/>
            <person name="Gladieux P."/>
            <person name="Thoren M.H."/>
            <person name="Johannesson H."/>
        </authorList>
    </citation>
    <scope>NUCLEOTIDE SEQUENCE</scope>
    <source>
        <strain evidence="2">SMH3391-2</strain>
    </source>
</reference>
<evidence type="ECO:0000313" key="3">
    <source>
        <dbReference type="Proteomes" id="UP001174934"/>
    </source>
</evidence>
<dbReference type="AlphaFoldDB" id="A0AA39X0S9"/>
<feature type="compositionally biased region" description="Polar residues" evidence="1">
    <location>
        <begin position="83"/>
        <end position="110"/>
    </location>
</feature>
<dbReference type="EMBL" id="JAULSR010000003">
    <property type="protein sequence ID" value="KAK0625141.1"/>
    <property type="molecule type" value="Genomic_DNA"/>
</dbReference>
<name>A0AA39X0S9_9PEZI</name>
<gene>
    <name evidence="2" type="ORF">B0T17DRAFT_263376</name>
</gene>
<sequence length="219" mass="24486">MIKSQSSRVQRARQCLSGYDKGLAYFTAHPEEHTTWRVCMCMTCSLPGSPSTQGYKDMECCSLLFSRKGAPARSRDFSSSSSTLEPFNNSASPGSQKIASGPSNPISPTSVFPKMSTPAPAPALGPQRRQSNPEEVEQRDTGDHGNRSVQSSLTRSRRYGIVTIPTRKLKWEDLRKYLWLEFFPDKTEGEVNQVLEEKYTVLKEKYVVRLPGGKLSDIK</sequence>
<keyword evidence="3" id="KW-1185">Reference proteome</keyword>
<protein>
    <submittedName>
        <fullName evidence="2">Uncharacterized protein</fullName>
    </submittedName>
</protein>
<proteinExistence type="predicted"/>
<organism evidence="2 3">
    <name type="scientific">Bombardia bombarda</name>
    <dbReference type="NCBI Taxonomy" id="252184"/>
    <lineage>
        <taxon>Eukaryota</taxon>
        <taxon>Fungi</taxon>
        <taxon>Dikarya</taxon>
        <taxon>Ascomycota</taxon>
        <taxon>Pezizomycotina</taxon>
        <taxon>Sordariomycetes</taxon>
        <taxon>Sordariomycetidae</taxon>
        <taxon>Sordariales</taxon>
        <taxon>Lasiosphaeriaceae</taxon>
        <taxon>Bombardia</taxon>
    </lineage>
</organism>
<comment type="caution">
    <text evidence="2">The sequence shown here is derived from an EMBL/GenBank/DDBJ whole genome shotgun (WGS) entry which is preliminary data.</text>
</comment>
<feature type="region of interest" description="Disordered" evidence="1">
    <location>
        <begin position="72"/>
        <end position="152"/>
    </location>
</feature>